<dbReference type="Proteomes" id="UP001287286">
    <property type="component" value="Unassembled WGS sequence"/>
</dbReference>
<evidence type="ECO:0000313" key="5">
    <source>
        <dbReference type="Proteomes" id="UP000078340"/>
    </source>
</evidence>
<evidence type="ECO:0000313" key="2">
    <source>
        <dbReference type="EMBL" id="KAK4086898.1"/>
    </source>
</evidence>
<proteinExistence type="inferred from homology"/>
<reference evidence="2 6" key="3">
    <citation type="journal article" date="2024" name="Microbiol. Resour. Announc.">
        <title>Genome annotations for the ascomycete fungi Trichoderma harzianum, Trichoderma aggressivum, and Purpureocillium lilacinum.</title>
        <authorList>
            <person name="Beijen E.P.W."/>
            <person name="Ohm R.A."/>
        </authorList>
    </citation>
    <scope>NUCLEOTIDE SEQUENCE [LARGE SCALE GENOMIC DNA]</scope>
    <source>
        <strain evidence="2 6">CBS 150709</strain>
    </source>
</reference>
<reference evidence="2" key="2">
    <citation type="submission" date="2023-11" db="EMBL/GenBank/DDBJ databases">
        <authorList>
            <person name="Beijen E."/>
            <person name="Ohm R.A."/>
        </authorList>
    </citation>
    <scope>NUCLEOTIDE SEQUENCE</scope>
    <source>
        <strain evidence="2">CBS 150709</strain>
    </source>
</reference>
<gene>
    <name evidence="2" type="ORF">Purlil1_8848</name>
    <name evidence="3" type="ORF">VFPBJ_08076</name>
    <name evidence="4" type="ORF">VFPFJ_07781</name>
</gene>
<dbReference type="GO" id="GO:0030246">
    <property type="term" value="F:carbohydrate binding"/>
    <property type="evidence" value="ECO:0007669"/>
    <property type="project" value="UniProtKB-KW"/>
</dbReference>
<dbReference type="Proteomes" id="UP000078240">
    <property type="component" value="Unassembled WGS sequence"/>
</dbReference>
<evidence type="ECO:0000313" key="6">
    <source>
        <dbReference type="Proteomes" id="UP001287286"/>
    </source>
</evidence>
<protein>
    <submittedName>
        <fullName evidence="4">Fungal fucose-specific lectin</fullName>
    </submittedName>
</protein>
<evidence type="ECO:0000313" key="3">
    <source>
        <dbReference type="EMBL" id="OAQ77604.1"/>
    </source>
</evidence>
<evidence type="ECO:0000256" key="1">
    <source>
        <dbReference type="ARBA" id="ARBA00009042"/>
    </source>
</evidence>
<dbReference type="Gene3D" id="2.120.10.70">
    <property type="entry name" value="Fucose-specific lectin"/>
    <property type="match status" value="1"/>
</dbReference>
<dbReference type="SMR" id="A0A179H5X0"/>
<dbReference type="Proteomes" id="UP000078340">
    <property type="component" value="Unassembled WGS sequence"/>
</dbReference>
<dbReference type="EMBL" id="LSBI01000007">
    <property type="protein sequence ID" value="OAQ85392.1"/>
    <property type="molecule type" value="Genomic_DNA"/>
</dbReference>
<dbReference type="OrthoDB" id="407298at2759"/>
<dbReference type="SUPFAM" id="SSF89372">
    <property type="entry name" value="Fucose-specific lectin"/>
    <property type="match status" value="1"/>
</dbReference>
<evidence type="ECO:0000313" key="4">
    <source>
        <dbReference type="EMBL" id="OAQ85392.1"/>
    </source>
</evidence>
<keyword evidence="4" id="KW-0430">Lectin</keyword>
<name>A0A179H5X0_PURLI</name>
<dbReference type="EMBL" id="JAWRVI010000037">
    <property type="protein sequence ID" value="KAK4086898.1"/>
    <property type="molecule type" value="Genomic_DNA"/>
</dbReference>
<dbReference type="EMBL" id="LSBH01000006">
    <property type="protein sequence ID" value="OAQ77604.1"/>
    <property type="molecule type" value="Genomic_DNA"/>
</dbReference>
<dbReference type="AlphaFoldDB" id="A0A179H5X0"/>
<keyword evidence="6" id="KW-1185">Reference proteome</keyword>
<accession>A0A179H5X0</accession>
<dbReference type="GeneID" id="28889904"/>
<dbReference type="OMA" id="VFNIRLY"/>
<dbReference type="InterPro" id="IPR012475">
    <property type="entry name" value="Fungal_lectin"/>
</dbReference>
<sequence length="299" mass="32091">MSAQVNEIFFGAAVAAVRRGSSLRVYETDVSGGIREAQYEGKWTGGSSSNIIATGKIGTPVAATNLEFNSIRVYYVGTDNKAKEAAYDSGKGWYNGDLSRADFSVAPYSGISAVFLGGHSILRVYGQLPNDTIQEWCWDNNGKWTVGTNLGAALPGSSIAATTWGGSPYHIRVYYQDAKLNLVEKAWDGKGWYQGGFHVANKVPRAPLGVTSWGEGNSLGIRVYYGTVSNVIKEKGWDGSSGGWYDGGFSQESVPGSRVCAIPLDILRVYIQNGTLSTAVTEFAWEGKWVVGKDALPPA</sequence>
<dbReference type="Pfam" id="PF07938">
    <property type="entry name" value="Fungal_lectin"/>
    <property type="match status" value="1"/>
</dbReference>
<reference evidence="4 5" key="1">
    <citation type="submission" date="2016-02" db="EMBL/GenBank/DDBJ databases">
        <title>Biosynthesis of antibiotic leucinostatins and their inhibition on Phytophthora in bio-control Purpureocillium lilacinum.</title>
        <authorList>
            <person name="Wang G."/>
            <person name="Liu Z."/>
            <person name="Lin R."/>
            <person name="Li E."/>
            <person name="Mao Z."/>
            <person name="Ling J."/>
            <person name="Yin W."/>
            <person name="Xie B."/>
        </authorList>
    </citation>
    <scope>NUCLEOTIDE SEQUENCE [LARGE SCALE GENOMIC DNA]</scope>
    <source>
        <strain evidence="3">PLBJ-1</strain>
        <strain evidence="4">PLFJ-1</strain>
    </source>
</reference>
<dbReference type="KEGG" id="plj:28889904"/>
<comment type="caution">
    <text evidence="4">The sequence shown here is derived from an EMBL/GenBank/DDBJ whole genome shotgun (WGS) entry which is preliminary data.</text>
</comment>
<comment type="similarity">
    <text evidence="1">Belongs to the fungal fucose-specific lectin family.</text>
</comment>
<organism evidence="4 5">
    <name type="scientific">Purpureocillium lilacinum</name>
    <name type="common">Paecilomyces lilacinus</name>
    <dbReference type="NCBI Taxonomy" id="33203"/>
    <lineage>
        <taxon>Eukaryota</taxon>
        <taxon>Fungi</taxon>
        <taxon>Dikarya</taxon>
        <taxon>Ascomycota</taxon>
        <taxon>Pezizomycotina</taxon>
        <taxon>Sordariomycetes</taxon>
        <taxon>Hypocreomycetidae</taxon>
        <taxon>Hypocreales</taxon>
        <taxon>Ophiocordycipitaceae</taxon>
        <taxon>Purpureocillium</taxon>
    </lineage>
</organism>